<dbReference type="InParanoid" id="A0A3Q0KU37"/>
<evidence type="ECO:0000313" key="2">
    <source>
        <dbReference type="WBParaSite" id="Smp_192020.1"/>
    </source>
</evidence>
<organism evidence="1 2">
    <name type="scientific">Schistosoma mansoni</name>
    <name type="common">Blood fluke</name>
    <dbReference type="NCBI Taxonomy" id="6183"/>
    <lineage>
        <taxon>Eukaryota</taxon>
        <taxon>Metazoa</taxon>
        <taxon>Spiralia</taxon>
        <taxon>Lophotrochozoa</taxon>
        <taxon>Platyhelminthes</taxon>
        <taxon>Trematoda</taxon>
        <taxon>Digenea</taxon>
        <taxon>Strigeidida</taxon>
        <taxon>Schistosomatoidea</taxon>
        <taxon>Schistosomatidae</taxon>
        <taxon>Schistosoma</taxon>
    </lineage>
</organism>
<keyword evidence="1" id="KW-1185">Reference proteome</keyword>
<reference evidence="1" key="1">
    <citation type="journal article" date="2012" name="PLoS Negl. Trop. Dis.">
        <title>A systematically improved high quality genome and transcriptome of the human blood fluke Schistosoma mansoni.</title>
        <authorList>
            <person name="Protasio A.V."/>
            <person name="Tsai I.J."/>
            <person name="Babbage A."/>
            <person name="Nichol S."/>
            <person name="Hunt M."/>
            <person name="Aslett M.A."/>
            <person name="De Silva N."/>
            <person name="Velarde G.S."/>
            <person name="Anderson T.J."/>
            <person name="Clark R.C."/>
            <person name="Davidson C."/>
            <person name="Dillon G.P."/>
            <person name="Holroyd N.E."/>
            <person name="LoVerde P.T."/>
            <person name="Lloyd C."/>
            <person name="McQuillan J."/>
            <person name="Oliveira G."/>
            <person name="Otto T.D."/>
            <person name="Parker-Manuel S.J."/>
            <person name="Quail M.A."/>
            <person name="Wilson R.A."/>
            <person name="Zerlotini A."/>
            <person name="Dunne D.W."/>
            <person name="Berriman M."/>
        </authorList>
    </citation>
    <scope>NUCLEOTIDE SEQUENCE [LARGE SCALE GENOMIC DNA]</scope>
    <source>
        <strain evidence="1">Puerto Rican</strain>
    </source>
</reference>
<evidence type="ECO:0000313" key="1">
    <source>
        <dbReference type="Proteomes" id="UP000008854"/>
    </source>
</evidence>
<proteinExistence type="predicted"/>
<sequence length="53" mass="5903">MEICALVWSGLEALRACFEILNLLLAEVGKAILPGVRRSRFRSGNPDNGFLER</sequence>
<accession>A0A3Q0KU37</accession>
<dbReference type="WBParaSite" id="Smp_192020.1">
    <property type="protein sequence ID" value="Smp_192020.1"/>
    <property type="gene ID" value="Smp_192020"/>
</dbReference>
<dbReference type="Proteomes" id="UP000008854">
    <property type="component" value="Unassembled WGS sequence"/>
</dbReference>
<dbReference type="AlphaFoldDB" id="A0A3Q0KU37"/>
<name>A0A3Q0KU37_SCHMA</name>
<protein>
    <submittedName>
        <fullName evidence="2">Uncharacterized protein</fullName>
    </submittedName>
</protein>
<reference evidence="2" key="2">
    <citation type="submission" date="2018-12" db="UniProtKB">
        <authorList>
            <consortium name="WormBaseParasite"/>
        </authorList>
    </citation>
    <scope>IDENTIFICATION</scope>
    <source>
        <strain evidence="2">Puerto Rican</strain>
    </source>
</reference>